<evidence type="ECO:0000256" key="15">
    <source>
        <dbReference type="ARBA" id="ARBA00034536"/>
    </source>
</evidence>
<dbReference type="Gene3D" id="3.50.50.60">
    <property type="entry name" value="FAD/NAD(P)-binding domain"/>
    <property type="match status" value="4"/>
</dbReference>
<keyword evidence="8" id="KW-0521">NADP</keyword>
<evidence type="ECO:0000256" key="5">
    <source>
        <dbReference type="ARBA" id="ARBA00022692"/>
    </source>
</evidence>
<evidence type="ECO:0000256" key="19">
    <source>
        <dbReference type="ARBA" id="ARBA00047338"/>
    </source>
</evidence>
<dbReference type="PIRSF" id="PIRSF000332">
    <property type="entry name" value="FMO"/>
    <property type="match status" value="1"/>
</dbReference>
<dbReference type="GO" id="GO:0034899">
    <property type="term" value="F:trimethylamine monooxygenase activity"/>
    <property type="evidence" value="ECO:0007669"/>
    <property type="project" value="UniProtKB-EC"/>
</dbReference>
<comment type="cofactor">
    <cofactor evidence="1">
        <name>FAD</name>
        <dbReference type="ChEBI" id="CHEBI:57692"/>
    </cofactor>
</comment>
<dbReference type="Proteomes" id="UP000241890">
    <property type="component" value="Unassembled WGS sequence"/>
</dbReference>
<evidence type="ECO:0000256" key="13">
    <source>
        <dbReference type="ARBA" id="ARBA00029725"/>
    </source>
</evidence>
<keyword evidence="6" id="KW-0256">Endoplasmic reticulum</keyword>
<dbReference type="PRINTS" id="PR00370">
    <property type="entry name" value="FMOXYGENASE"/>
</dbReference>
<proteinExistence type="inferred from homology"/>
<evidence type="ECO:0000256" key="4">
    <source>
        <dbReference type="ARBA" id="ARBA00022630"/>
    </source>
</evidence>
<comment type="subcellular location">
    <subcellularLocation>
        <location evidence="2">Endoplasmic reticulum membrane</location>
        <topology evidence="2">Single-pass membrane protein</topology>
    </subcellularLocation>
</comment>
<comment type="caution">
    <text evidence="23">The sequence shown here is derived from an EMBL/GenBank/DDBJ whole genome shotgun (WGS) entry which is preliminary data.</text>
</comment>
<dbReference type="EMBL" id="BEYU01000015">
    <property type="protein sequence ID" value="GBG25748.1"/>
    <property type="molecule type" value="Genomic_DNA"/>
</dbReference>
<evidence type="ECO:0000256" key="14">
    <source>
        <dbReference type="ARBA" id="ARBA00034528"/>
    </source>
</evidence>
<dbReference type="InParanoid" id="A0A2R5G7H9"/>
<evidence type="ECO:0000256" key="11">
    <source>
        <dbReference type="ARBA" id="ARBA00023033"/>
    </source>
</evidence>
<dbReference type="InterPro" id="IPR036188">
    <property type="entry name" value="FAD/NAD-bd_sf"/>
</dbReference>
<evidence type="ECO:0000256" key="6">
    <source>
        <dbReference type="ARBA" id="ARBA00022824"/>
    </source>
</evidence>
<dbReference type="EC" id="1.14.13.148" evidence="14"/>
<sequence>MTLAGCRKLGHVAVIGAGMTGLKAIKELRAAGIKVTAFELSNDIGGIWRFTEEESLSSVYRSTRINTIRATNAFGDFPVPEDRGYQVNMTHQDMMGYFRDYAKEFNLLENIRFETRVTRVEPCEDSGKNGTSWRLRFHGPDNKAEEGVFDGVVICSGHHSTPHMPSFKGMESFPGKLMHSHSYKDNTPFEGKRCVVVGIGNSGSDIVTEVSKVAKETILVARRGTWMVKNSLHDPNANAVSRLEQNVLGRLPKHVGADLAEEGLADSRAKLEKAGLAPTFRFNEGHPTITGNCADNDFLKQLDAGKISGRRGIEHFDGSTVHFTDGSQVEADAVIMCTGYEIGYPFLDSDVLEVRPDRHLDLYKYMFPVGPREVHNIAFVGVVQQIGAMSMICDVQSRVVARYMAGELALPSRQKMKQDIEAKRAFNAEWYYDAPRHSVEVSVRPYLDEIGEMISATPTFWRILLRAPWLLGLVYSTPTCGGHYRLVGYGADVKRARYNMTKEYNVCYGHMANRRSWSGYLEHKLKVYGVLLPMAIFYQLKSLLTTGKTFFFAWE</sequence>
<evidence type="ECO:0000256" key="18">
    <source>
        <dbReference type="ARBA" id="ARBA00045957"/>
    </source>
</evidence>
<dbReference type="GO" id="GO:0004499">
    <property type="term" value="F:N,N-dimethylaniline monooxygenase activity"/>
    <property type="evidence" value="ECO:0007669"/>
    <property type="project" value="InterPro"/>
</dbReference>
<dbReference type="PANTHER" id="PTHR23023">
    <property type="entry name" value="DIMETHYLANILINE MONOOXYGENASE"/>
    <property type="match status" value="1"/>
</dbReference>
<evidence type="ECO:0000256" key="16">
    <source>
        <dbReference type="ARBA" id="ARBA00034554"/>
    </source>
</evidence>
<gene>
    <name evidence="23" type="ORF">FCC1311_019672</name>
</gene>
<evidence type="ECO:0000256" key="12">
    <source>
        <dbReference type="ARBA" id="ARBA00023136"/>
    </source>
</evidence>
<dbReference type="InterPro" id="IPR000960">
    <property type="entry name" value="Flavin_mOase"/>
</dbReference>
<dbReference type="SUPFAM" id="SSF51905">
    <property type="entry name" value="FAD/NAD(P)-binding domain"/>
    <property type="match status" value="2"/>
</dbReference>
<evidence type="ECO:0000313" key="24">
    <source>
        <dbReference type="Proteomes" id="UP000241890"/>
    </source>
</evidence>
<protein>
    <recommendedName>
        <fullName evidence="15">Flavin-containing monooxygenase 1</fullName>
        <ecNumber evidence="14">1.14.13.148</ecNumber>
    </recommendedName>
    <alternativeName>
        <fullName evidence="17">Dimethylaniline monooxygenase [N-oxide-forming] 1</fullName>
    </alternativeName>
    <alternativeName>
        <fullName evidence="13">Dimethylaniline oxidase 1</fullName>
    </alternativeName>
    <alternativeName>
        <fullName evidence="16">Trimethylamine monooxygenase</fullName>
    </alternativeName>
</protein>
<keyword evidence="7" id="KW-0274">FAD</keyword>
<dbReference type="InterPro" id="IPR050346">
    <property type="entry name" value="FMO-like"/>
</dbReference>
<comment type="catalytic activity">
    <reaction evidence="21">
        <text>trimethylamine + NADPH + O2 = trimethylamine N-oxide + NADP(+) + H2O</text>
        <dbReference type="Rhea" id="RHEA:31979"/>
        <dbReference type="ChEBI" id="CHEBI:15377"/>
        <dbReference type="ChEBI" id="CHEBI:15379"/>
        <dbReference type="ChEBI" id="CHEBI:15724"/>
        <dbReference type="ChEBI" id="CHEBI:57783"/>
        <dbReference type="ChEBI" id="CHEBI:58349"/>
        <dbReference type="ChEBI" id="CHEBI:58389"/>
        <dbReference type="EC" id="1.14.13.148"/>
    </reaction>
    <physiologicalReaction direction="left-to-right" evidence="21">
        <dbReference type="Rhea" id="RHEA:31980"/>
    </physiologicalReaction>
</comment>
<evidence type="ECO:0000256" key="20">
    <source>
        <dbReference type="ARBA" id="ARBA00048041"/>
    </source>
</evidence>
<evidence type="ECO:0000256" key="2">
    <source>
        <dbReference type="ARBA" id="ARBA00004389"/>
    </source>
</evidence>
<evidence type="ECO:0000256" key="17">
    <source>
        <dbReference type="ARBA" id="ARBA00034561"/>
    </source>
</evidence>
<keyword evidence="12" id="KW-0472">Membrane</keyword>
<dbReference type="FunFam" id="3.50.50.60:FF:000159">
    <property type="entry name" value="Dimethylaniline monooxygenase [N-oxide-forming]"/>
    <property type="match status" value="1"/>
</dbReference>
<evidence type="ECO:0000256" key="21">
    <source>
        <dbReference type="ARBA" id="ARBA00048088"/>
    </source>
</evidence>
<comment type="similarity">
    <text evidence="3">Belongs to the FMO family.</text>
</comment>
<evidence type="ECO:0000256" key="22">
    <source>
        <dbReference type="ARBA" id="ARBA00049443"/>
    </source>
</evidence>
<evidence type="ECO:0000256" key="10">
    <source>
        <dbReference type="ARBA" id="ARBA00023002"/>
    </source>
</evidence>
<keyword evidence="10" id="KW-0560">Oxidoreductase</keyword>
<keyword evidence="11 23" id="KW-0503">Monooxygenase</keyword>
<keyword evidence="24" id="KW-1185">Reference proteome</keyword>
<evidence type="ECO:0000256" key="7">
    <source>
        <dbReference type="ARBA" id="ARBA00022827"/>
    </source>
</evidence>
<evidence type="ECO:0000256" key="1">
    <source>
        <dbReference type="ARBA" id="ARBA00001974"/>
    </source>
</evidence>
<evidence type="ECO:0000256" key="8">
    <source>
        <dbReference type="ARBA" id="ARBA00022857"/>
    </source>
</evidence>
<reference evidence="23 24" key="1">
    <citation type="submission" date="2017-12" db="EMBL/GenBank/DDBJ databases">
        <title>Sequencing, de novo assembly and annotation of complete genome of a new Thraustochytrid species, strain FCC1311.</title>
        <authorList>
            <person name="Sedici K."/>
            <person name="Godart F."/>
            <person name="Aiese Cigliano R."/>
            <person name="Sanseverino W."/>
            <person name="Barakat M."/>
            <person name="Ortet P."/>
            <person name="Marechal E."/>
            <person name="Cagnac O."/>
            <person name="Amato A."/>
        </authorList>
    </citation>
    <scope>NUCLEOTIDE SEQUENCE [LARGE SCALE GENOMIC DNA]</scope>
</reference>
<comment type="catalytic activity">
    <reaction evidence="20">
        <text>hypotaurine + NADPH + O2 + H(+) = taurine + NADP(+) + H2O</text>
        <dbReference type="Rhea" id="RHEA:69819"/>
        <dbReference type="ChEBI" id="CHEBI:15377"/>
        <dbReference type="ChEBI" id="CHEBI:15378"/>
        <dbReference type="ChEBI" id="CHEBI:15379"/>
        <dbReference type="ChEBI" id="CHEBI:57783"/>
        <dbReference type="ChEBI" id="CHEBI:57853"/>
        <dbReference type="ChEBI" id="CHEBI:58349"/>
        <dbReference type="ChEBI" id="CHEBI:507393"/>
        <dbReference type="EC" id="1.14.13.8"/>
    </reaction>
    <physiologicalReaction direction="left-to-right" evidence="20">
        <dbReference type="Rhea" id="RHEA:69820"/>
    </physiologicalReaction>
</comment>
<dbReference type="AlphaFoldDB" id="A0A2R5G7H9"/>
<evidence type="ECO:0000313" key="23">
    <source>
        <dbReference type="EMBL" id="GBG25748.1"/>
    </source>
</evidence>
<dbReference type="InterPro" id="IPR020946">
    <property type="entry name" value="Flavin_mOase-like"/>
</dbReference>
<dbReference type="GO" id="GO:0050661">
    <property type="term" value="F:NADP binding"/>
    <property type="evidence" value="ECO:0007669"/>
    <property type="project" value="InterPro"/>
</dbReference>
<dbReference type="OrthoDB" id="66881at2759"/>
<comment type="catalytic activity">
    <reaction evidence="22">
        <text>N,N-dimethylaniline + NADPH + O2 + H(+) = N,N-dimethylaniline N-oxide + NADP(+) + H2O</text>
        <dbReference type="Rhea" id="RHEA:24468"/>
        <dbReference type="ChEBI" id="CHEBI:15377"/>
        <dbReference type="ChEBI" id="CHEBI:15378"/>
        <dbReference type="ChEBI" id="CHEBI:15379"/>
        <dbReference type="ChEBI" id="CHEBI:16269"/>
        <dbReference type="ChEBI" id="CHEBI:17735"/>
        <dbReference type="ChEBI" id="CHEBI:57783"/>
        <dbReference type="ChEBI" id="CHEBI:58349"/>
        <dbReference type="EC" id="1.14.13.8"/>
    </reaction>
    <physiologicalReaction direction="left-to-right" evidence="22">
        <dbReference type="Rhea" id="RHEA:24469"/>
    </physiologicalReaction>
</comment>
<dbReference type="GO" id="GO:0050660">
    <property type="term" value="F:flavin adenine dinucleotide binding"/>
    <property type="evidence" value="ECO:0007669"/>
    <property type="project" value="InterPro"/>
</dbReference>
<organism evidence="23 24">
    <name type="scientific">Hondaea fermentalgiana</name>
    <dbReference type="NCBI Taxonomy" id="2315210"/>
    <lineage>
        <taxon>Eukaryota</taxon>
        <taxon>Sar</taxon>
        <taxon>Stramenopiles</taxon>
        <taxon>Bigyra</taxon>
        <taxon>Labyrinthulomycetes</taxon>
        <taxon>Thraustochytrida</taxon>
        <taxon>Thraustochytriidae</taxon>
        <taxon>Hondaea</taxon>
    </lineage>
</organism>
<dbReference type="Pfam" id="PF00743">
    <property type="entry name" value="FMO-like"/>
    <property type="match status" value="1"/>
</dbReference>
<keyword evidence="9" id="KW-1133">Transmembrane helix</keyword>
<name>A0A2R5G7H9_9STRA</name>
<keyword evidence="4" id="KW-0285">Flavoprotein</keyword>
<evidence type="ECO:0000256" key="9">
    <source>
        <dbReference type="ARBA" id="ARBA00022989"/>
    </source>
</evidence>
<keyword evidence="5" id="KW-0812">Transmembrane</keyword>
<evidence type="ECO:0000256" key="3">
    <source>
        <dbReference type="ARBA" id="ARBA00009183"/>
    </source>
</evidence>
<comment type="function">
    <text evidence="18">Broad spectrum monooxygenase that catalyzes the oxygenation of a wide variety of nitrogen- and sulfur-containing compounds including xenobiotics. Catalyzes the S-oxygenation of hypotaurine to produce taurine, an organic osmolyte involved in cell volume regulation as well as a variety of cytoprotective and developmental processes. In vitro, catalyzes the N-oxygenation of trimethylamine (TMA) to produce trimethylamine N-oxide (TMAO) and could therefore participate to the detoxification of this compound that is generated by the action of gut microbiota from dietary precursors such as choline, choline containing compounds, betaine or L-carnitine.</text>
</comment>
<accession>A0A2R5G7H9</accession>
<comment type="catalytic activity">
    <reaction evidence="19">
        <text>hypotaurine + NADH + O2 + H(+) = taurine + NAD(+) + H2O</text>
        <dbReference type="Rhea" id="RHEA:74111"/>
        <dbReference type="ChEBI" id="CHEBI:15377"/>
        <dbReference type="ChEBI" id="CHEBI:15378"/>
        <dbReference type="ChEBI" id="CHEBI:15379"/>
        <dbReference type="ChEBI" id="CHEBI:57540"/>
        <dbReference type="ChEBI" id="CHEBI:57853"/>
        <dbReference type="ChEBI" id="CHEBI:57945"/>
        <dbReference type="ChEBI" id="CHEBI:507393"/>
        <dbReference type="EC" id="1.14.13.8"/>
    </reaction>
    <physiologicalReaction direction="left-to-right" evidence="19">
        <dbReference type="Rhea" id="RHEA:74112"/>
    </physiologicalReaction>
</comment>
<dbReference type="GO" id="GO:0005789">
    <property type="term" value="C:endoplasmic reticulum membrane"/>
    <property type="evidence" value="ECO:0007669"/>
    <property type="project" value="UniProtKB-SubCell"/>
</dbReference>